<feature type="domain" description="Neuromodulin C-terminal" evidence="21">
    <location>
        <begin position="124"/>
        <end position="278"/>
    </location>
</feature>
<evidence type="ECO:0000256" key="4">
    <source>
        <dbReference type="ARBA" id="ARBA00022473"/>
    </source>
</evidence>
<dbReference type="Pfam" id="PF00612">
    <property type="entry name" value="IQ"/>
    <property type="match status" value="1"/>
</dbReference>
<accession>A0A803K513</accession>
<comment type="PTM">
    <text evidence="19">Palmitoylated. Palmitoylation is essential for plasma membrane association.</text>
</comment>
<dbReference type="GO" id="GO:0031527">
    <property type="term" value="C:filopodium membrane"/>
    <property type="evidence" value="ECO:0007669"/>
    <property type="project" value="UniProtKB-SubCell"/>
</dbReference>
<dbReference type="GeneTree" id="ENSGT00730000111265"/>
<sequence length="278" mass="30680">METPTSRLWGRKLGRWITYNLGSGHRGSSVIIRRNSKEHVGADIIWKCHLIKQEVSITEENLRDPNAKVQKKWIRTMGVEKNEDADQKIEQDGNKPEDKAHKAATKIQASFRGHIIRKKLKVDKKDDNSDEAVENHKDGATKTEKEAPKTEEPTADGPLGDKKEAVSSPVGDKKPEPSSEKNQDPPSEEKQAPAETESTTKGSTENSPGGEATQAKEEPKKADVPEATQDAASEQEQGKAESSQEDIKKDEVEETKPSESAQQDEAVSEEAKPDQENA</sequence>
<comment type="subcellular location">
    <subcellularLocation>
        <location evidence="19">Cell membrane</location>
        <topology evidence="19">Peripheral membrane protein</topology>
        <orientation evidence="19">Cytoplasmic side</orientation>
    </subcellularLocation>
    <subcellularLocation>
        <location evidence="1 19">Cell projection</location>
        <location evidence="1 19">Growth cone membrane</location>
        <topology evidence="1 19">Peripheral membrane protein</topology>
        <orientation evidence="1 19">Cytoplasmic side</orientation>
    </subcellularLocation>
    <subcellularLocation>
        <location evidence="18 19">Synapse</location>
    </subcellularLocation>
    <subcellularLocation>
        <location evidence="19">Cell projection</location>
        <location evidence="19">Filopodium membrane</location>
        <topology evidence="19">Peripheral membrane protein</topology>
    </subcellularLocation>
</comment>
<keyword evidence="10 19" id="KW-0524">Neurogenesis</keyword>
<keyword evidence="9 19" id="KW-0112">Calmodulin-binding</keyword>
<reference evidence="23" key="2">
    <citation type="submission" date="2021-03" db="UniProtKB">
        <authorList>
            <consortium name="Ensembl"/>
        </authorList>
    </citation>
    <scope>IDENTIFICATION</scope>
</reference>
<comment type="similarity">
    <text evidence="2 19">Belongs to the neuromodulin family.</text>
</comment>
<organism evidence="23">
    <name type="scientific">Xenopus tropicalis</name>
    <name type="common">Western clawed frog</name>
    <name type="synonym">Silurana tropicalis</name>
    <dbReference type="NCBI Taxonomy" id="8364"/>
    <lineage>
        <taxon>Eukaryota</taxon>
        <taxon>Metazoa</taxon>
        <taxon>Chordata</taxon>
        <taxon>Craniata</taxon>
        <taxon>Vertebrata</taxon>
        <taxon>Euteleostomi</taxon>
        <taxon>Amphibia</taxon>
        <taxon>Batrachia</taxon>
        <taxon>Anura</taxon>
        <taxon>Pipoidea</taxon>
        <taxon>Pipidae</taxon>
        <taxon>Xenopodinae</taxon>
        <taxon>Xenopus</taxon>
        <taxon>Silurana</taxon>
    </lineage>
</organism>
<keyword evidence="6 19" id="KW-0597">Phosphoprotein</keyword>
<evidence type="ECO:0000256" key="10">
    <source>
        <dbReference type="ARBA" id="ARBA00022902"/>
    </source>
</evidence>
<dbReference type="GO" id="GO:0007399">
    <property type="term" value="P:nervous system development"/>
    <property type="evidence" value="ECO:0007669"/>
    <property type="project" value="UniProtKB-KW"/>
</dbReference>
<dbReference type="InterPro" id="IPR000048">
    <property type="entry name" value="IQ_motif_EF-hand-BS"/>
</dbReference>
<dbReference type="PROSITE" id="PS00413">
    <property type="entry name" value="NEUROMODULIN_2"/>
    <property type="match status" value="1"/>
</dbReference>
<keyword evidence="13 19" id="KW-0966">Cell projection</keyword>
<keyword evidence="7 19" id="KW-0341">Growth regulation</keyword>
<dbReference type="Bgee" id="ENSXETG00000026343">
    <property type="expression patterns" value="Expressed in central nervous system and 9 other cell types or tissues"/>
</dbReference>
<feature type="region of interest" description="Disordered" evidence="20">
    <location>
        <begin position="83"/>
        <end position="278"/>
    </location>
</feature>
<evidence type="ECO:0000256" key="7">
    <source>
        <dbReference type="ARBA" id="ARBA00022604"/>
    </source>
</evidence>
<proteinExistence type="inferred from homology"/>
<dbReference type="Gene3D" id="1.20.5.190">
    <property type="match status" value="1"/>
</dbReference>
<dbReference type="GO" id="GO:0045202">
    <property type="term" value="C:synapse"/>
    <property type="evidence" value="ECO:0007669"/>
    <property type="project" value="UniProtKB-SubCell"/>
</dbReference>
<dbReference type="InParanoid" id="A0A803K513"/>
<comment type="subunit">
    <text evidence="19">Binds calmodulin with a greater affinity in the absence of Ca(2+) than in its presence.</text>
</comment>
<dbReference type="GO" id="GO:0005516">
    <property type="term" value="F:calmodulin binding"/>
    <property type="evidence" value="ECO:0007669"/>
    <property type="project" value="UniProtKB-UniRule"/>
</dbReference>
<dbReference type="InterPro" id="IPR017454">
    <property type="entry name" value="Neuromodulin_C"/>
</dbReference>
<evidence type="ECO:0000256" key="11">
    <source>
        <dbReference type="ARBA" id="ARBA00023018"/>
    </source>
</evidence>
<evidence type="ECO:0000256" key="3">
    <source>
        <dbReference type="ARBA" id="ARBA00021591"/>
    </source>
</evidence>
<evidence type="ECO:0000259" key="22">
    <source>
        <dbReference type="Pfam" id="PF10580"/>
    </source>
</evidence>
<feature type="compositionally biased region" description="Polar residues" evidence="20">
    <location>
        <begin position="196"/>
        <end position="207"/>
    </location>
</feature>
<dbReference type="GO" id="GO:0032584">
    <property type="term" value="C:growth cone membrane"/>
    <property type="evidence" value="ECO:0007669"/>
    <property type="project" value="UniProtKB-SubCell"/>
</dbReference>
<evidence type="ECO:0000256" key="2">
    <source>
        <dbReference type="ARBA" id="ARBA00005890"/>
    </source>
</evidence>
<evidence type="ECO:0000256" key="16">
    <source>
        <dbReference type="ARBA" id="ARBA00030597"/>
    </source>
</evidence>
<dbReference type="GO" id="GO:0040008">
    <property type="term" value="P:regulation of growth"/>
    <property type="evidence" value="ECO:0007669"/>
    <property type="project" value="UniProtKB-UniRule"/>
</dbReference>
<dbReference type="InterPro" id="IPR018947">
    <property type="entry name" value="Neuromodulin_N"/>
</dbReference>
<reference evidence="23" key="1">
    <citation type="journal article" date="2010" name="Science">
        <title>The genome of the Western clawed frog Xenopus tropicalis.</title>
        <authorList>
            <person name="Hellsten U."/>
            <person name="Harland R.M."/>
            <person name="Gilchrist M.J."/>
            <person name="Hendrix D."/>
            <person name="Jurka J."/>
            <person name="Kapitonov V."/>
            <person name="Ovcharenko I."/>
            <person name="Putnam N.H."/>
            <person name="Shu S."/>
            <person name="Taher L."/>
            <person name="Blitz I.L."/>
            <person name="Blumberg B."/>
            <person name="Dichmann D.S."/>
            <person name="Dubchak I."/>
            <person name="Amaya E."/>
            <person name="Detter J.C."/>
            <person name="Fletcher R."/>
            <person name="Gerhard D.S."/>
            <person name="Goodstein D."/>
            <person name="Graves T."/>
            <person name="Grigoriev I.V."/>
            <person name="Grimwood J."/>
            <person name="Kawashima T."/>
            <person name="Lindquist E."/>
            <person name="Lucas S.M."/>
            <person name="Mead P.E."/>
            <person name="Mitros T."/>
            <person name="Ogino H."/>
            <person name="Ohta Y."/>
            <person name="Poliakov A.V."/>
            <person name="Pollet N."/>
            <person name="Robert J."/>
            <person name="Salamov A."/>
            <person name="Sater A.K."/>
            <person name="Schmutz J."/>
            <person name="Terry A."/>
            <person name="Vize P.D."/>
            <person name="Warren W.C."/>
            <person name="Wells D."/>
            <person name="Wills A."/>
            <person name="Wilson R.K."/>
            <person name="Zimmerman L.B."/>
            <person name="Zorn A.M."/>
            <person name="Grainger R."/>
            <person name="Grammer T."/>
            <person name="Khokha M.K."/>
            <person name="Richardson P.M."/>
            <person name="Rokhsar D.S."/>
        </authorList>
    </citation>
    <scope>NUCLEOTIDE SEQUENCE [LARGE SCALE GENOMIC DNA]</scope>
    <source>
        <strain evidence="23">Nigerian</strain>
    </source>
</reference>
<dbReference type="Pfam" id="PF06614">
    <property type="entry name" value="Neuromodulin"/>
    <property type="match status" value="1"/>
</dbReference>
<gene>
    <name evidence="23" type="primary">gap43</name>
</gene>
<evidence type="ECO:0000256" key="5">
    <source>
        <dbReference type="ARBA" id="ARBA00022475"/>
    </source>
</evidence>
<dbReference type="GO" id="GO:0030154">
    <property type="term" value="P:cell differentiation"/>
    <property type="evidence" value="ECO:0007669"/>
    <property type="project" value="UniProtKB-KW"/>
</dbReference>
<name>A0A803K513_XENTR</name>
<evidence type="ECO:0000259" key="21">
    <source>
        <dbReference type="Pfam" id="PF06614"/>
    </source>
</evidence>
<evidence type="ECO:0000256" key="1">
    <source>
        <dbReference type="ARBA" id="ARBA00004503"/>
    </source>
</evidence>
<dbReference type="SMART" id="SM00015">
    <property type="entry name" value="IQ"/>
    <property type="match status" value="1"/>
</dbReference>
<keyword evidence="8 19" id="KW-0221">Differentiation</keyword>
<keyword evidence="19" id="KW-0564">Palmitate</keyword>
<feature type="compositionally biased region" description="Basic and acidic residues" evidence="20">
    <location>
        <begin position="214"/>
        <end position="224"/>
    </location>
</feature>
<evidence type="ECO:0000256" key="18">
    <source>
        <dbReference type="ARBA" id="ARBA00034103"/>
    </source>
</evidence>
<feature type="compositionally biased region" description="Basic and acidic residues" evidence="20">
    <location>
        <begin position="83"/>
        <end position="101"/>
    </location>
</feature>
<dbReference type="Pfam" id="PF10580">
    <property type="entry name" value="Neuromodulin_N"/>
    <property type="match status" value="1"/>
</dbReference>
<feature type="compositionally biased region" description="Basic and acidic residues" evidence="20">
    <location>
        <begin position="123"/>
        <end position="152"/>
    </location>
</feature>
<evidence type="ECO:0000256" key="19">
    <source>
        <dbReference type="RuleBase" id="RU368113"/>
    </source>
</evidence>
<feature type="compositionally biased region" description="Basic and acidic residues" evidence="20">
    <location>
        <begin position="159"/>
        <end position="192"/>
    </location>
</feature>
<dbReference type="Ensembl" id="ENSXETT00000105485">
    <property type="protein sequence ID" value="ENSXETP00000115378"/>
    <property type="gene ID" value="ENSXETG00000026343"/>
</dbReference>
<feature type="domain" description="Neuromodulin N-terminal" evidence="22">
    <location>
        <begin position="75"/>
        <end position="100"/>
    </location>
</feature>
<keyword evidence="11 19" id="KW-0770">Synapse</keyword>
<evidence type="ECO:0000256" key="17">
    <source>
        <dbReference type="ARBA" id="ARBA00033250"/>
    </source>
</evidence>
<evidence type="ECO:0000256" key="13">
    <source>
        <dbReference type="ARBA" id="ARBA00023273"/>
    </source>
</evidence>
<keyword evidence="14 19" id="KW-0449">Lipoprotein</keyword>
<evidence type="ECO:0000256" key="15">
    <source>
        <dbReference type="ARBA" id="ARBA00025215"/>
    </source>
</evidence>
<evidence type="ECO:0000256" key="6">
    <source>
        <dbReference type="ARBA" id="ARBA00022553"/>
    </source>
</evidence>
<evidence type="ECO:0000256" key="9">
    <source>
        <dbReference type="ARBA" id="ARBA00022860"/>
    </source>
</evidence>
<evidence type="ECO:0000256" key="12">
    <source>
        <dbReference type="ARBA" id="ARBA00023136"/>
    </source>
</evidence>
<keyword evidence="5 19" id="KW-1003">Cell membrane</keyword>
<feature type="compositionally biased region" description="Basic and acidic residues" evidence="20">
    <location>
        <begin position="269"/>
        <end position="278"/>
    </location>
</feature>
<evidence type="ECO:0000256" key="20">
    <source>
        <dbReference type="SAM" id="MobiDB-lite"/>
    </source>
</evidence>
<dbReference type="PRINTS" id="PR00215">
    <property type="entry name" value="NEUROMODULIN"/>
</dbReference>
<evidence type="ECO:0000313" key="23">
    <source>
        <dbReference type="Ensembl" id="ENSXETP00000115378"/>
    </source>
</evidence>
<evidence type="ECO:0000256" key="14">
    <source>
        <dbReference type="ARBA" id="ARBA00023288"/>
    </source>
</evidence>
<dbReference type="InterPro" id="IPR033137">
    <property type="entry name" value="Neuromodulin_P_site"/>
</dbReference>
<dbReference type="PROSITE" id="PS50096">
    <property type="entry name" value="IQ"/>
    <property type="match status" value="1"/>
</dbReference>
<protein>
    <recommendedName>
        <fullName evidence="3 19">Neuromodulin</fullName>
    </recommendedName>
    <alternativeName>
        <fullName evidence="16 19">Axonal membrane protein GAP-43</fullName>
    </alternativeName>
    <alternativeName>
        <fullName evidence="17 19">Growth-associated protein 43</fullName>
    </alternativeName>
</protein>
<feature type="compositionally biased region" description="Basic and acidic residues" evidence="20">
    <location>
        <begin position="245"/>
        <end position="257"/>
    </location>
</feature>
<comment type="function">
    <text evidence="15 19">This protein is associated with nerve growth. It is a major component of the motile 'growth cones' that form the tips of elongating axons. Plays a role in axonal and dendritic filopodia induction.</text>
</comment>
<dbReference type="InterPro" id="IPR001422">
    <property type="entry name" value="Neuromodulin"/>
</dbReference>
<keyword evidence="12" id="KW-0472">Membrane</keyword>
<evidence type="ECO:0000256" key="8">
    <source>
        <dbReference type="ARBA" id="ARBA00022782"/>
    </source>
</evidence>
<dbReference type="Xenbase" id="XB-GENE-5899285">
    <property type="gene designation" value="gap43"/>
</dbReference>
<keyword evidence="4 19" id="KW-0217">Developmental protein</keyword>
<dbReference type="AlphaFoldDB" id="A0A803K513"/>